<dbReference type="EMBL" id="BAABHK010000023">
    <property type="protein sequence ID" value="GAA4638615.1"/>
    <property type="molecule type" value="Genomic_DNA"/>
</dbReference>
<gene>
    <name evidence="2" type="ORF">GCM10023196_097080</name>
</gene>
<reference evidence="3" key="1">
    <citation type="journal article" date="2019" name="Int. J. Syst. Evol. Microbiol.">
        <title>The Global Catalogue of Microorganisms (GCM) 10K type strain sequencing project: providing services to taxonomists for standard genome sequencing and annotation.</title>
        <authorList>
            <consortium name="The Broad Institute Genomics Platform"/>
            <consortium name="The Broad Institute Genome Sequencing Center for Infectious Disease"/>
            <person name="Wu L."/>
            <person name="Ma J."/>
        </authorList>
    </citation>
    <scope>NUCLEOTIDE SEQUENCE [LARGE SCALE GENOMIC DNA]</scope>
    <source>
        <strain evidence="3">JCM 17939</strain>
    </source>
</reference>
<keyword evidence="3" id="KW-1185">Reference proteome</keyword>
<comment type="caution">
    <text evidence="2">The sequence shown here is derived from an EMBL/GenBank/DDBJ whole genome shotgun (WGS) entry which is preliminary data.</text>
</comment>
<protein>
    <submittedName>
        <fullName evidence="2">Uncharacterized protein</fullName>
    </submittedName>
</protein>
<evidence type="ECO:0000313" key="3">
    <source>
        <dbReference type="Proteomes" id="UP001501442"/>
    </source>
</evidence>
<feature type="compositionally biased region" description="Basic and acidic residues" evidence="1">
    <location>
        <begin position="101"/>
        <end position="111"/>
    </location>
</feature>
<evidence type="ECO:0000256" key="1">
    <source>
        <dbReference type="SAM" id="MobiDB-lite"/>
    </source>
</evidence>
<sequence>MAQLVQGDRGEQPEEEDDDAHHEKHAHCPHTLLTRRAAGVRRTPRDLAAPLAVPRTLTEGLRDLDRSSVCRKPALHGRERSCGPSPLGSAILTPAVTPPARRAEPFGERRGNAGPRPDIPGEPDGSPGFRAFRTGPAEPGSRTAGAVGQGAPAWVSVSQARK</sequence>
<accession>A0ABP8UUU5</accession>
<dbReference type="Proteomes" id="UP001501442">
    <property type="component" value="Unassembled WGS sequence"/>
</dbReference>
<name>A0ABP8UUU5_9ACTN</name>
<proteinExistence type="predicted"/>
<organism evidence="2 3">
    <name type="scientific">Actinoallomurus vinaceus</name>
    <dbReference type="NCBI Taxonomy" id="1080074"/>
    <lineage>
        <taxon>Bacteria</taxon>
        <taxon>Bacillati</taxon>
        <taxon>Actinomycetota</taxon>
        <taxon>Actinomycetes</taxon>
        <taxon>Streptosporangiales</taxon>
        <taxon>Thermomonosporaceae</taxon>
        <taxon>Actinoallomurus</taxon>
    </lineage>
</organism>
<feature type="region of interest" description="Disordered" evidence="1">
    <location>
        <begin position="1"/>
        <end position="162"/>
    </location>
</feature>
<evidence type="ECO:0000313" key="2">
    <source>
        <dbReference type="EMBL" id="GAA4638615.1"/>
    </source>
</evidence>